<dbReference type="EMBL" id="BPLQ01015712">
    <property type="protein sequence ID" value="GIY90318.1"/>
    <property type="molecule type" value="Genomic_DNA"/>
</dbReference>
<dbReference type="Proteomes" id="UP001054837">
    <property type="component" value="Unassembled WGS sequence"/>
</dbReference>
<proteinExistence type="predicted"/>
<gene>
    <name evidence="1" type="ORF">CDAR_417001</name>
</gene>
<sequence length="82" mass="8743">MGGCIMGRPHSCDFRPLLQPSNKENEVSRPLGCPAKRAHLAPAAPCLGAQIESAGPRYSILTQPLRVVCFGGHSSDNDITRS</sequence>
<name>A0AAV4X937_9ARAC</name>
<evidence type="ECO:0000313" key="2">
    <source>
        <dbReference type="Proteomes" id="UP001054837"/>
    </source>
</evidence>
<dbReference type="AlphaFoldDB" id="A0AAV4X937"/>
<keyword evidence="2" id="KW-1185">Reference proteome</keyword>
<accession>A0AAV4X937</accession>
<evidence type="ECO:0000313" key="1">
    <source>
        <dbReference type="EMBL" id="GIY90318.1"/>
    </source>
</evidence>
<protein>
    <submittedName>
        <fullName evidence="1">Uncharacterized protein</fullName>
    </submittedName>
</protein>
<reference evidence="1 2" key="1">
    <citation type="submission" date="2021-06" db="EMBL/GenBank/DDBJ databases">
        <title>Caerostris darwini draft genome.</title>
        <authorList>
            <person name="Kono N."/>
            <person name="Arakawa K."/>
        </authorList>
    </citation>
    <scope>NUCLEOTIDE SEQUENCE [LARGE SCALE GENOMIC DNA]</scope>
</reference>
<comment type="caution">
    <text evidence="1">The sequence shown here is derived from an EMBL/GenBank/DDBJ whole genome shotgun (WGS) entry which is preliminary data.</text>
</comment>
<organism evidence="1 2">
    <name type="scientific">Caerostris darwini</name>
    <dbReference type="NCBI Taxonomy" id="1538125"/>
    <lineage>
        <taxon>Eukaryota</taxon>
        <taxon>Metazoa</taxon>
        <taxon>Ecdysozoa</taxon>
        <taxon>Arthropoda</taxon>
        <taxon>Chelicerata</taxon>
        <taxon>Arachnida</taxon>
        <taxon>Araneae</taxon>
        <taxon>Araneomorphae</taxon>
        <taxon>Entelegynae</taxon>
        <taxon>Araneoidea</taxon>
        <taxon>Araneidae</taxon>
        <taxon>Caerostris</taxon>
    </lineage>
</organism>